<dbReference type="STRING" id="1118202.SAMN05443429_105102"/>
<evidence type="ECO:0000259" key="2">
    <source>
        <dbReference type="Pfam" id="PF22013"/>
    </source>
</evidence>
<evidence type="ECO:0000313" key="3">
    <source>
        <dbReference type="EMBL" id="SHI84664.1"/>
    </source>
</evidence>
<sequence length="384" mass="43345">MPNKNILAEDVQAFIEENLNADLHKLILKKPVFPGITMQELAAQIHGRRTAQKKYPFLSRSGILHPAWLSTEQASSEAAARYKSNIAGSGELFADLTTGFGIDAWFISQKFREAILVEQDGELLGTVAHNWQILGREARFINTKLEEFISETQEHFDLIYLDPARRDKNKKKVFHLEDMSPNILEIQGRLSEISERILIKLSPLTDLALLKEKIINLAEIHIVALKNDVKEVLALCRKNAACSDVSVFAADLADDTVFSFLMNEEAASQPEYSSPLKYIYLPNNALLKTGAWGAICKKFTLKKLHPNTQIFTSEELLEEFPGRILEMKTISPKEIPKGGKFNIISKNYPLTPDEIRKKYKIKDGGEEYLIFTKTLSGKIILQSV</sequence>
<keyword evidence="4" id="KW-1185">Reference proteome</keyword>
<name>A0A1M6EGR6_9FLAO</name>
<proteinExistence type="predicted"/>
<dbReference type="CDD" id="cd02440">
    <property type="entry name" value="AdoMet_MTases"/>
    <property type="match status" value="1"/>
</dbReference>
<feature type="domain" description="PG-1098 ferredoxin-like" evidence="2">
    <location>
        <begin position="278"/>
        <end position="321"/>
    </location>
</feature>
<dbReference type="Proteomes" id="UP000184335">
    <property type="component" value="Unassembled WGS sequence"/>
</dbReference>
<evidence type="ECO:0000313" key="4">
    <source>
        <dbReference type="Proteomes" id="UP000184335"/>
    </source>
</evidence>
<gene>
    <name evidence="3" type="ORF">SAMN05443429_105102</name>
</gene>
<dbReference type="SUPFAM" id="SSF53335">
    <property type="entry name" value="S-adenosyl-L-methionine-dependent methyltransferases"/>
    <property type="match status" value="1"/>
</dbReference>
<feature type="domain" description="THUMP-like" evidence="1">
    <location>
        <begin position="324"/>
        <end position="374"/>
    </location>
</feature>
<dbReference type="EMBL" id="FQYI01000005">
    <property type="protein sequence ID" value="SHI84664.1"/>
    <property type="molecule type" value="Genomic_DNA"/>
</dbReference>
<dbReference type="AlphaFoldDB" id="A0A1M6EGR6"/>
<protein>
    <submittedName>
        <fullName evidence="3">Uncharacterized protein</fullName>
    </submittedName>
</protein>
<dbReference type="Pfam" id="PF03602">
    <property type="entry name" value="Cons_hypoth95"/>
    <property type="match status" value="1"/>
</dbReference>
<dbReference type="Pfam" id="PF18096">
    <property type="entry name" value="Thump_like"/>
    <property type="match status" value="1"/>
</dbReference>
<organism evidence="3 4">
    <name type="scientific">Cruoricaptor ignavus</name>
    <dbReference type="NCBI Taxonomy" id="1118202"/>
    <lineage>
        <taxon>Bacteria</taxon>
        <taxon>Pseudomonadati</taxon>
        <taxon>Bacteroidota</taxon>
        <taxon>Flavobacteriia</taxon>
        <taxon>Flavobacteriales</taxon>
        <taxon>Weeksellaceae</taxon>
        <taxon>Cruoricaptor</taxon>
    </lineage>
</organism>
<dbReference type="InterPro" id="IPR054168">
    <property type="entry name" value="PG_1098_Fer"/>
</dbReference>
<dbReference type="Pfam" id="PF22013">
    <property type="entry name" value="PG_1098_Fer"/>
    <property type="match status" value="1"/>
</dbReference>
<dbReference type="OrthoDB" id="1000417at2"/>
<dbReference type="RefSeq" id="WP_073179434.1">
    <property type="nucleotide sequence ID" value="NZ_FQYI01000005.1"/>
</dbReference>
<dbReference type="InterPro" id="IPR029063">
    <property type="entry name" value="SAM-dependent_MTases_sf"/>
</dbReference>
<evidence type="ECO:0000259" key="1">
    <source>
        <dbReference type="Pfam" id="PF18096"/>
    </source>
</evidence>
<dbReference type="InterPro" id="IPR041497">
    <property type="entry name" value="Thump-like"/>
</dbReference>
<reference evidence="3 4" key="1">
    <citation type="submission" date="2016-11" db="EMBL/GenBank/DDBJ databases">
        <authorList>
            <person name="Jaros S."/>
            <person name="Januszkiewicz K."/>
            <person name="Wedrychowicz H."/>
        </authorList>
    </citation>
    <scope>NUCLEOTIDE SEQUENCE [LARGE SCALE GENOMIC DNA]</scope>
    <source>
        <strain evidence="3 4">DSM 25479</strain>
    </source>
</reference>
<accession>A0A1M6EGR6</accession>
<dbReference type="Gene3D" id="3.40.50.150">
    <property type="entry name" value="Vaccinia Virus protein VP39"/>
    <property type="match status" value="1"/>
</dbReference>
<dbReference type="Gene3D" id="1.10.10.1110">
    <property type="entry name" value="Methyltransferase PG1098, N-terminal domain"/>
    <property type="match status" value="1"/>
</dbReference>